<comment type="subcellular location">
    <subcellularLocation>
        <location evidence="2">Cytoplasm</location>
    </subcellularLocation>
    <subcellularLocation>
        <location evidence="1">Nucleus</location>
    </subcellularLocation>
</comment>
<evidence type="ECO:0000256" key="4">
    <source>
        <dbReference type="ARBA" id="ARBA00014879"/>
    </source>
</evidence>
<dbReference type="FunFam" id="1.25.40.570:FF:000011">
    <property type="entry name" value="COP9 signalosome complex subunit 2"/>
    <property type="match status" value="1"/>
</dbReference>
<reference evidence="9 10" key="1">
    <citation type="submission" date="2015-06" db="EMBL/GenBank/DDBJ databases">
        <title>Expansion of signal transduction pathways in fungi by whole-genome duplication.</title>
        <authorList>
            <consortium name="DOE Joint Genome Institute"/>
            <person name="Corrochano L.M."/>
            <person name="Kuo A."/>
            <person name="Marcet-Houben M."/>
            <person name="Polaino S."/>
            <person name="Salamov A."/>
            <person name="Villalobos J.M."/>
            <person name="Alvarez M.I."/>
            <person name="Avalos J."/>
            <person name="Benito E.P."/>
            <person name="Benoit I."/>
            <person name="Burger G."/>
            <person name="Camino L.P."/>
            <person name="Canovas D."/>
            <person name="Cerda-Olmedo E."/>
            <person name="Cheng J.-F."/>
            <person name="Dominguez A."/>
            <person name="Elias M."/>
            <person name="Eslava A.P."/>
            <person name="Glaser F."/>
            <person name="Grimwood J."/>
            <person name="Gutierrez G."/>
            <person name="Heitman J."/>
            <person name="Henrissat B."/>
            <person name="Iturriaga E.A."/>
            <person name="Lang B.F."/>
            <person name="Lavin J.L."/>
            <person name="Lee S."/>
            <person name="Li W."/>
            <person name="Lindquist E."/>
            <person name="Lopez-Garcia S."/>
            <person name="Luque E.M."/>
            <person name="Marcos A.T."/>
            <person name="Martin J."/>
            <person name="Mccluskey K."/>
            <person name="Medina H.R."/>
            <person name="Miralles-Duran A."/>
            <person name="Miyazaki A."/>
            <person name="Munoz-Torres E."/>
            <person name="Oguiza J.A."/>
            <person name="Ohm R."/>
            <person name="Olmedo M."/>
            <person name="Orejas M."/>
            <person name="Ortiz-Castellanos L."/>
            <person name="Pisabarro A.G."/>
            <person name="Rodriguez-Romero J."/>
            <person name="Ruiz-Herrera J."/>
            <person name="Ruiz-Vazquez R."/>
            <person name="Sanz C."/>
            <person name="Schackwitz W."/>
            <person name="Schmutz J."/>
            <person name="Shahriari M."/>
            <person name="Shelest E."/>
            <person name="Silva-Franco F."/>
            <person name="Soanes D."/>
            <person name="Syed K."/>
            <person name="Tagua V.G."/>
            <person name="Talbot N.J."/>
            <person name="Thon M."/>
            <person name="De Vries R.P."/>
            <person name="Wiebenga A."/>
            <person name="Yadav J.S."/>
            <person name="Braun E.L."/>
            <person name="Baker S."/>
            <person name="Garre V."/>
            <person name="Horwitz B."/>
            <person name="Torres-Martinez S."/>
            <person name="Idnurm A."/>
            <person name="Herrera-Estrella A."/>
            <person name="Gabaldon T."/>
            <person name="Grigoriev I.V."/>
        </authorList>
    </citation>
    <scope>NUCLEOTIDE SEQUENCE [LARGE SCALE GENOMIC DNA]</scope>
    <source>
        <strain evidence="9 10">CBS 277.49</strain>
    </source>
</reference>
<dbReference type="SMART" id="SM00088">
    <property type="entry name" value="PINT"/>
    <property type="match status" value="1"/>
</dbReference>
<keyword evidence="7" id="KW-0539">Nucleus</keyword>
<dbReference type="Gene3D" id="1.25.40.570">
    <property type="match status" value="1"/>
</dbReference>
<keyword evidence="6" id="KW-0736">Signalosome</keyword>
<dbReference type="VEuPathDB" id="FungiDB:MUCCIDRAFT_75073"/>
<dbReference type="PANTHER" id="PTHR10678">
    <property type="entry name" value="26S PROTEASOME NON-ATPASE REGULATORY SUBUNIT 11/COP9 SIGNALOSOME COMPLEX SUBUNIT 2"/>
    <property type="match status" value="1"/>
</dbReference>
<dbReference type="Proteomes" id="UP000077051">
    <property type="component" value="Unassembled WGS sequence"/>
</dbReference>
<dbReference type="PROSITE" id="PS50250">
    <property type="entry name" value="PCI"/>
    <property type="match status" value="1"/>
</dbReference>
<dbReference type="GO" id="GO:0008180">
    <property type="term" value="C:COP9 signalosome"/>
    <property type="evidence" value="ECO:0007669"/>
    <property type="project" value="UniProtKB-KW"/>
</dbReference>
<dbReference type="Pfam" id="PF01399">
    <property type="entry name" value="PCI"/>
    <property type="match status" value="1"/>
</dbReference>
<comment type="caution">
    <text evidence="9">The sequence shown here is derived from an EMBL/GenBank/DDBJ whole genome shotgun (WGS) entry which is preliminary data.</text>
</comment>
<comment type="similarity">
    <text evidence="3">Belongs to the CSN2 family.</text>
</comment>
<protein>
    <recommendedName>
        <fullName evidence="4">COP9 signalosome complex subunit 2</fullName>
    </recommendedName>
</protein>
<evidence type="ECO:0000313" key="9">
    <source>
        <dbReference type="EMBL" id="OAD00971.1"/>
    </source>
</evidence>
<dbReference type="AlphaFoldDB" id="A0A168JAV6"/>
<dbReference type="InterPro" id="IPR050871">
    <property type="entry name" value="26S_Proteasome/COP9_Components"/>
</dbReference>
<dbReference type="InterPro" id="IPR036390">
    <property type="entry name" value="WH_DNA-bd_sf"/>
</dbReference>
<evidence type="ECO:0000256" key="3">
    <source>
        <dbReference type="ARBA" id="ARBA00009318"/>
    </source>
</evidence>
<dbReference type="SUPFAM" id="SSF46785">
    <property type="entry name" value="Winged helix' DNA-binding domain"/>
    <property type="match status" value="1"/>
</dbReference>
<keyword evidence="10" id="KW-1185">Reference proteome</keyword>
<feature type="domain" description="PCI" evidence="8">
    <location>
        <begin position="265"/>
        <end position="434"/>
    </location>
</feature>
<evidence type="ECO:0000256" key="7">
    <source>
        <dbReference type="ARBA" id="ARBA00023242"/>
    </source>
</evidence>
<dbReference type="STRING" id="747725.A0A168JAV6"/>
<proteinExistence type="inferred from homology"/>
<dbReference type="InterPro" id="IPR000717">
    <property type="entry name" value="PCI_dom"/>
</dbReference>
<evidence type="ECO:0000256" key="5">
    <source>
        <dbReference type="ARBA" id="ARBA00022490"/>
    </source>
</evidence>
<evidence type="ECO:0000259" key="8">
    <source>
        <dbReference type="PROSITE" id="PS50250"/>
    </source>
</evidence>
<dbReference type="OrthoDB" id="194139at2759"/>
<gene>
    <name evidence="9" type="ORF">MUCCIDRAFT_75073</name>
</gene>
<organism evidence="9 10">
    <name type="scientific">Mucor lusitanicus CBS 277.49</name>
    <dbReference type="NCBI Taxonomy" id="747725"/>
    <lineage>
        <taxon>Eukaryota</taxon>
        <taxon>Fungi</taxon>
        <taxon>Fungi incertae sedis</taxon>
        <taxon>Mucoromycota</taxon>
        <taxon>Mucoromycotina</taxon>
        <taxon>Mucoromycetes</taxon>
        <taxon>Mucorales</taxon>
        <taxon>Mucorineae</taxon>
        <taxon>Mucoraceae</taxon>
        <taxon>Mucor</taxon>
    </lineage>
</organism>
<accession>A0A168JAV6</accession>
<name>A0A168JAV6_MUCCL</name>
<evidence type="ECO:0000313" key="10">
    <source>
        <dbReference type="Proteomes" id="UP000077051"/>
    </source>
</evidence>
<evidence type="ECO:0000256" key="2">
    <source>
        <dbReference type="ARBA" id="ARBA00004496"/>
    </source>
</evidence>
<keyword evidence="5" id="KW-0963">Cytoplasm</keyword>
<dbReference type="SMART" id="SM00753">
    <property type="entry name" value="PAM"/>
    <property type="match status" value="1"/>
</dbReference>
<dbReference type="GO" id="GO:0005737">
    <property type="term" value="C:cytoplasm"/>
    <property type="evidence" value="ECO:0007669"/>
    <property type="project" value="UniProtKB-SubCell"/>
</dbReference>
<evidence type="ECO:0000256" key="6">
    <source>
        <dbReference type="ARBA" id="ARBA00022790"/>
    </source>
</evidence>
<sequence>MSDDDFMLEDEEEVVCANEYRAALANVHLQIQDYDFDYEDDEEEEPDVDLENKYYNAKARKEDDPKEALVEFQSVIDTEEEKGDWGFKALKQMIKISFQQNNFDNTLKYYRQLLTYIKSAVTRNYSEKSINNILDYVSSADNMAFMEQFYEITLESLAENKNERLWVKTNLKLAKLWLDRKEYGRLNKILKQLHAACQKDDGTDDQRKGTHLLEVLALEIQMYTETKNNKKLKELYQQCLSVKSAIPHPRIMGVIRECGGKMHMSEKKWDDAQTDFFESFKNYDEAGSPQRIQVLKYLVLANMLTESQINPFDSQETKPYKNDKEIEAMTNLVSAYQKKEINEFEHILKVNQKSIMGDAFIRAYIDDVLRNIRTQVLIKLIKPYTSIELTFISKQLNIPADDVEDLLVSLILDDRISGRIDQVNRRLVLDRRSTDDFKYEALDAWSSNVSKLCKTVIGKAT</sequence>
<evidence type="ECO:0000256" key="1">
    <source>
        <dbReference type="ARBA" id="ARBA00004123"/>
    </source>
</evidence>
<dbReference type="EMBL" id="AMYB01000006">
    <property type="protein sequence ID" value="OAD00971.1"/>
    <property type="molecule type" value="Genomic_DNA"/>
</dbReference>